<evidence type="ECO:0000313" key="3">
    <source>
        <dbReference type="Proteomes" id="UP001501791"/>
    </source>
</evidence>
<dbReference type="Proteomes" id="UP001501791">
    <property type="component" value="Unassembled WGS sequence"/>
</dbReference>
<evidence type="ECO:0000313" key="2">
    <source>
        <dbReference type="EMBL" id="GAA1534261.1"/>
    </source>
</evidence>
<keyword evidence="3" id="KW-1185">Reference proteome</keyword>
<name>A0ABN2B6M9_9MICO</name>
<protein>
    <recommendedName>
        <fullName evidence="4">MT0933-like antitoxin protein</fullName>
    </recommendedName>
</protein>
<proteinExistence type="predicted"/>
<feature type="compositionally biased region" description="Basic and acidic residues" evidence="1">
    <location>
        <begin position="1"/>
        <end position="27"/>
    </location>
</feature>
<evidence type="ECO:0000256" key="1">
    <source>
        <dbReference type="SAM" id="MobiDB-lite"/>
    </source>
</evidence>
<accession>A0ABN2B6M9</accession>
<sequence>MSRDTSNESGGEKKMRDVAAKLDEKTEPLGGTSQVESHAKVGYTEEDVESRAKDAADQEGVNLYRNPDGSHTAVDESAIDEAETEDSARDADKTADDKSAEDK</sequence>
<feature type="compositionally biased region" description="Basic and acidic residues" evidence="1">
    <location>
        <begin position="86"/>
        <end position="103"/>
    </location>
</feature>
<organism evidence="2 3">
    <name type="scientific">Brevibacterium picturae</name>
    <dbReference type="NCBI Taxonomy" id="260553"/>
    <lineage>
        <taxon>Bacteria</taxon>
        <taxon>Bacillati</taxon>
        <taxon>Actinomycetota</taxon>
        <taxon>Actinomycetes</taxon>
        <taxon>Micrococcales</taxon>
        <taxon>Brevibacteriaceae</taxon>
        <taxon>Brevibacterium</taxon>
    </lineage>
</organism>
<comment type="caution">
    <text evidence="2">The sequence shown here is derived from an EMBL/GenBank/DDBJ whole genome shotgun (WGS) entry which is preliminary data.</text>
</comment>
<reference evidence="2 3" key="1">
    <citation type="journal article" date="2019" name="Int. J. Syst. Evol. Microbiol.">
        <title>The Global Catalogue of Microorganisms (GCM) 10K type strain sequencing project: providing services to taxonomists for standard genome sequencing and annotation.</title>
        <authorList>
            <consortium name="The Broad Institute Genomics Platform"/>
            <consortium name="The Broad Institute Genome Sequencing Center for Infectious Disease"/>
            <person name="Wu L."/>
            <person name="Ma J."/>
        </authorList>
    </citation>
    <scope>NUCLEOTIDE SEQUENCE [LARGE SCALE GENOMIC DNA]</scope>
    <source>
        <strain evidence="2 3">JCM 13319</strain>
    </source>
</reference>
<feature type="region of interest" description="Disordered" evidence="1">
    <location>
        <begin position="1"/>
        <end position="103"/>
    </location>
</feature>
<evidence type="ECO:0008006" key="4">
    <source>
        <dbReference type="Google" id="ProtNLM"/>
    </source>
</evidence>
<dbReference type="EMBL" id="BAAALY010000003">
    <property type="protein sequence ID" value="GAA1534261.1"/>
    <property type="molecule type" value="Genomic_DNA"/>
</dbReference>
<gene>
    <name evidence="2" type="ORF">GCM10009691_07180</name>
</gene>